<reference evidence="11 13" key="1">
    <citation type="submission" date="2015-09" db="EMBL/GenBank/DDBJ databases">
        <authorList>
            <consortium name="Pathogen Informatics"/>
        </authorList>
    </citation>
    <scope>NUCLEOTIDE SEQUENCE [LARGE SCALE GENOMIC DNA]</scope>
    <source>
        <strain evidence="11 13">2789STDY5608891</strain>
    </source>
</reference>
<dbReference type="EMBL" id="WKRA01000030">
    <property type="protein sequence ID" value="MSD17143.1"/>
    <property type="molecule type" value="Genomic_DNA"/>
</dbReference>
<dbReference type="NCBIfam" id="TIGR02707">
    <property type="entry name" value="butyr_kinase"/>
    <property type="match status" value="1"/>
</dbReference>
<dbReference type="GeneID" id="97389709"/>
<dbReference type="GO" id="GO:0005737">
    <property type="term" value="C:cytoplasm"/>
    <property type="evidence" value="ECO:0007669"/>
    <property type="project" value="UniProtKB-SubCell"/>
</dbReference>
<evidence type="ECO:0000313" key="11">
    <source>
        <dbReference type="EMBL" id="CUN00799.1"/>
    </source>
</evidence>
<dbReference type="EC" id="2.7.2.7" evidence="9"/>
<dbReference type="GO" id="GO:0005524">
    <property type="term" value="F:ATP binding"/>
    <property type="evidence" value="ECO:0007669"/>
    <property type="project" value="UniProtKB-KW"/>
</dbReference>
<evidence type="ECO:0000256" key="8">
    <source>
        <dbReference type="ARBA" id="ARBA00048596"/>
    </source>
</evidence>
<evidence type="ECO:0000313" key="12">
    <source>
        <dbReference type="EMBL" id="MSD17143.1"/>
    </source>
</evidence>
<name>A0A173TF66_EUBRA</name>
<accession>A0A173TF66</accession>
<dbReference type="AlphaFoldDB" id="A0A173TF66"/>
<evidence type="ECO:0000256" key="2">
    <source>
        <dbReference type="ARBA" id="ARBA00008748"/>
    </source>
</evidence>
<dbReference type="PRINTS" id="PR00471">
    <property type="entry name" value="ACETATEKNASE"/>
</dbReference>
<keyword evidence="5 9" id="KW-0547">Nucleotide-binding</keyword>
<dbReference type="Proteomes" id="UP000095492">
    <property type="component" value="Unassembled WGS sequence"/>
</dbReference>
<dbReference type="PANTHER" id="PTHR21060:SF3">
    <property type="entry name" value="BUTYRATE KINASE 2-RELATED"/>
    <property type="match status" value="1"/>
</dbReference>
<dbReference type="HAMAP" id="MF_00542">
    <property type="entry name" value="Butyrate_kinase"/>
    <property type="match status" value="1"/>
</dbReference>
<keyword evidence="6 9" id="KW-0418">Kinase</keyword>
<dbReference type="CDD" id="cd24011">
    <property type="entry name" value="ASKHA_NBD_BK"/>
    <property type="match status" value="1"/>
</dbReference>
<protein>
    <recommendedName>
        <fullName evidence="9">Probable butyrate kinase</fullName>
        <shortName evidence="9">BK</shortName>
        <ecNumber evidence="9">2.7.2.7</ecNumber>
    </recommendedName>
    <alternativeName>
        <fullName evidence="9">Branched-chain carboxylic acid kinase</fullName>
    </alternativeName>
</protein>
<dbReference type="InterPro" id="IPR011245">
    <property type="entry name" value="Butyrate_kin"/>
</dbReference>
<proteinExistence type="inferred from homology"/>
<gene>
    <name evidence="11" type="primary">buk2_2</name>
    <name evidence="9 12" type="synonym">buk</name>
    <name evidence="11" type="ORF">ERS852448_01449</name>
    <name evidence="12" type="ORF">GKE72_13970</name>
</gene>
<evidence type="ECO:0000256" key="6">
    <source>
        <dbReference type="ARBA" id="ARBA00022777"/>
    </source>
</evidence>
<dbReference type="EMBL" id="CYYA01000008">
    <property type="protein sequence ID" value="CUN00799.1"/>
    <property type="molecule type" value="Genomic_DNA"/>
</dbReference>
<dbReference type="Pfam" id="PF00871">
    <property type="entry name" value="Acetate_kinase"/>
    <property type="match status" value="1"/>
</dbReference>
<dbReference type="NCBIfam" id="NF002834">
    <property type="entry name" value="PRK03011.1-5"/>
    <property type="match status" value="1"/>
</dbReference>
<dbReference type="PROSITE" id="PS01075">
    <property type="entry name" value="ACETATE_KINASE_1"/>
    <property type="match status" value="1"/>
</dbReference>
<dbReference type="GO" id="GO:0006083">
    <property type="term" value="P:acetate metabolic process"/>
    <property type="evidence" value="ECO:0007669"/>
    <property type="project" value="TreeGrafter"/>
</dbReference>
<dbReference type="PIRSF" id="PIRSF036458">
    <property type="entry name" value="Butyrate_kin"/>
    <property type="match status" value="1"/>
</dbReference>
<sequence length="356" mass="39084">MEKLLILNPGSTSTKIAYYEDEKQIFVESISHSADEIAKYDLIVDQYEFRKDMIMEVLKEKNVKLEELTGIVARGGLLPPLQAGAYRVNDDMVWQLKNKPAMEHASNLGAIIADAIAKPLGIPAFIYDGVTVDEMMPILKITGLKELSRKGIGHNLNTRAAAMKYAREHGKEYKDCKLIVVHLGGGISITLQYGGKVADIINDEDGPFAPERAGGLPSQDLIKYFGQSGMTAKEMLKKMKSRGGLVAHLGVNDSREVEKMIENGDEHAKLIYDAMALNVARKIGEEAATVAGDVEAIILTGGIAYSEYFTSEVKKNAEWIAPVIVYPGENEMESLALGGLRVLRGQEEAHEFVKTE</sequence>
<evidence type="ECO:0000256" key="4">
    <source>
        <dbReference type="ARBA" id="ARBA00022679"/>
    </source>
</evidence>
<evidence type="ECO:0000256" key="7">
    <source>
        <dbReference type="ARBA" id="ARBA00022840"/>
    </source>
</evidence>
<dbReference type="GO" id="GO:0047761">
    <property type="term" value="F:butyrate kinase activity"/>
    <property type="evidence" value="ECO:0007669"/>
    <property type="project" value="UniProtKB-UniRule"/>
</dbReference>
<keyword evidence="7 9" id="KW-0067">ATP-binding</keyword>
<dbReference type="InterPro" id="IPR023865">
    <property type="entry name" value="Aliphatic_acid_kinase_CS"/>
</dbReference>
<comment type="catalytic activity">
    <reaction evidence="8 9">
        <text>butanoate + ATP = butanoyl phosphate + ADP</text>
        <dbReference type="Rhea" id="RHEA:13585"/>
        <dbReference type="ChEBI" id="CHEBI:17968"/>
        <dbReference type="ChEBI" id="CHEBI:30616"/>
        <dbReference type="ChEBI" id="CHEBI:58079"/>
        <dbReference type="ChEBI" id="CHEBI:456216"/>
        <dbReference type="EC" id="2.7.2.7"/>
    </reaction>
</comment>
<evidence type="ECO:0000256" key="9">
    <source>
        <dbReference type="HAMAP-Rule" id="MF_00542"/>
    </source>
</evidence>
<dbReference type="STRING" id="39490.ERS852448_01449"/>
<evidence type="ECO:0000256" key="1">
    <source>
        <dbReference type="ARBA" id="ARBA00004496"/>
    </source>
</evidence>
<comment type="similarity">
    <text evidence="2 9 10">Belongs to the acetokinase family.</text>
</comment>
<dbReference type="InterPro" id="IPR043129">
    <property type="entry name" value="ATPase_NBD"/>
</dbReference>
<keyword evidence="4 9" id="KW-0808">Transferase</keyword>
<dbReference type="GO" id="GO:0008776">
    <property type="term" value="F:acetate kinase activity"/>
    <property type="evidence" value="ECO:0007669"/>
    <property type="project" value="TreeGrafter"/>
</dbReference>
<keyword evidence="3 9" id="KW-0963">Cytoplasm</keyword>
<organism evidence="11 13">
    <name type="scientific">Eubacterium ramulus</name>
    <dbReference type="NCBI Taxonomy" id="39490"/>
    <lineage>
        <taxon>Bacteria</taxon>
        <taxon>Bacillati</taxon>
        <taxon>Bacillota</taxon>
        <taxon>Clostridia</taxon>
        <taxon>Eubacteriales</taxon>
        <taxon>Eubacteriaceae</taxon>
        <taxon>Eubacterium</taxon>
    </lineage>
</organism>
<dbReference type="SUPFAM" id="SSF53067">
    <property type="entry name" value="Actin-like ATPase domain"/>
    <property type="match status" value="2"/>
</dbReference>
<evidence type="ECO:0000256" key="10">
    <source>
        <dbReference type="RuleBase" id="RU003835"/>
    </source>
</evidence>
<dbReference type="PANTHER" id="PTHR21060">
    <property type="entry name" value="ACETATE KINASE"/>
    <property type="match status" value="1"/>
</dbReference>
<dbReference type="OrthoDB" id="9771859at2"/>
<evidence type="ECO:0000313" key="13">
    <source>
        <dbReference type="Proteomes" id="UP000095492"/>
    </source>
</evidence>
<evidence type="ECO:0000256" key="5">
    <source>
        <dbReference type="ARBA" id="ARBA00022741"/>
    </source>
</evidence>
<dbReference type="InterPro" id="IPR000890">
    <property type="entry name" value="Aliphatic_acid_kin_short-chain"/>
</dbReference>
<evidence type="ECO:0000313" key="14">
    <source>
        <dbReference type="Proteomes" id="UP000431304"/>
    </source>
</evidence>
<comment type="subcellular location">
    <subcellularLocation>
        <location evidence="1 9">Cytoplasm</location>
    </subcellularLocation>
</comment>
<dbReference type="RefSeq" id="WP_055290177.1">
    <property type="nucleotide sequence ID" value="NZ_CAXUGT010000014.1"/>
</dbReference>
<reference evidence="12 14" key="2">
    <citation type="journal article" date="2019" name="Nat. Med.">
        <title>A library of human gut bacterial isolates paired with longitudinal multiomics data enables mechanistic microbiome research.</title>
        <authorList>
            <person name="Poyet M."/>
            <person name="Groussin M."/>
            <person name="Gibbons S.M."/>
            <person name="Avila-Pacheco J."/>
            <person name="Jiang X."/>
            <person name="Kearney S.M."/>
            <person name="Perrotta A.R."/>
            <person name="Berdy B."/>
            <person name="Zhao S."/>
            <person name="Lieberman T.D."/>
            <person name="Swanson P.K."/>
            <person name="Smith M."/>
            <person name="Roesemann S."/>
            <person name="Alexander J.E."/>
            <person name="Rich S.A."/>
            <person name="Livny J."/>
            <person name="Vlamakis H."/>
            <person name="Clish C."/>
            <person name="Bullock K."/>
            <person name="Deik A."/>
            <person name="Scott J."/>
            <person name="Pierce K.A."/>
            <person name="Xavier R.J."/>
            <person name="Alm E.J."/>
        </authorList>
    </citation>
    <scope>NUCLEOTIDE SEQUENCE [LARGE SCALE GENOMIC DNA]</scope>
    <source>
        <strain evidence="12 14">BIOML-A3</strain>
    </source>
</reference>
<dbReference type="Gene3D" id="3.30.420.40">
    <property type="match status" value="2"/>
</dbReference>
<evidence type="ECO:0000256" key="3">
    <source>
        <dbReference type="ARBA" id="ARBA00022490"/>
    </source>
</evidence>
<dbReference type="Proteomes" id="UP000431304">
    <property type="component" value="Unassembled WGS sequence"/>
</dbReference>